<sequence>MKGFDYLALQGMYNAVQAYSLPSTISNLDRAVQTDTRCFIRTAYSSTEPIVITGVTKQGGSLSLVKSTLTTSLGHHYLNDLMASDPNALIITSANAYKADPHLPNDHLETRIVMTEATGDLYILARTLLSLRRSALMMEWFQFAYGWVTQWLKSAAYVLELPSDPPDYVEFDFITNVTGVNPLTISVHKIRLI</sequence>
<evidence type="ECO:0000313" key="1">
    <source>
        <dbReference type="EMBL" id="KAJ7602521.1"/>
    </source>
</evidence>
<reference evidence="1" key="1">
    <citation type="submission" date="2023-03" db="EMBL/GenBank/DDBJ databases">
        <title>Massive genome expansion in bonnet fungi (Mycena s.s.) driven by repeated elements and novel gene families across ecological guilds.</title>
        <authorList>
            <consortium name="Lawrence Berkeley National Laboratory"/>
            <person name="Harder C.B."/>
            <person name="Miyauchi S."/>
            <person name="Viragh M."/>
            <person name="Kuo A."/>
            <person name="Thoen E."/>
            <person name="Andreopoulos B."/>
            <person name="Lu D."/>
            <person name="Skrede I."/>
            <person name="Drula E."/>
            <person name="Henrissat B."/>
            <person name="Morin E."/>
            <person name="Kohler A."/>
            <person name="Barry K."/>
            <person name="LaButti K."/>
            <person name="Morin E."/>
            <person name="Salamov A."/>
            <person name="Lipzen A."/>
            <person name="Mereny Z."/>
            <person name="Hegedus B."/>
            <person name="Baldrian P."/>
            <person name="Stursova M."/>
            <person name="Weitz H."/>
            <person name="Taylor A."/>
            <person name="Grigoriev I.V."/>
            <person name="Nagy L.G."/>
            <person name="Martin F."/>
            <person name="Kauserud H."/>
        </authorList>
    </citation>
    <scope>NUCLEOTIDE SEQUENCE</scope>
    <source>
        <strain evidence="1">CBHHK067</strain>
    </source>
</reference>
<keyword evidence="2" id="KW-1185">Reference proteome</keyword>
<comment type="caution">
    <text evidence="1">The sequence shown here is derived from an EMBL/GenBank/DDBJ whole genome shotgun (WGS) entry which is preliminary data.</text>
</comment>
<dbReference type="Proteomes" id="UP001221757">
    <property type="component" value="Unassembled WGS sequence"/>
</dbReference>
<evidence type="ECO:0000313" key="2">
    <source>
        <dbReference type="Proteomes" id="UP001221757"/>
    </source>
</evidence>
<accession>A0AAD7AWZ4</accession>
<dbReference type="EMBL" id="JARKIE010001390">
    <property type="protein sequence ID" value="KAJ7602521.1"/>
    <property type="molecule type" value="Genomic_DNA"/>
</dbReference>
<proteinExistence type="predicted"/>
<protein>
    <submittedName>
        <fullName evidence="1">Uncharacterized protein</fullName>
    </submittedName>
</protein>
<gene>
    <name evidence="1" type="ORF">B0H17DRAFT_1222767</name>
</gene>
<name>A0AAD7AWZ4_MYCRO</name>
<dbReference type="AlphaFoldDB" id="A0AAD7AWZ4"/>
<organism evidence="1 2">
    <name type="scientific">Mycena rosella</name>
    <name type="common">Pink bonnet</name>
    <name type="synonym">Agaricus rosellus</name>
    <dbReference type="NCBI Taxonomy" id="1033263"/>
    <lineage>
        <taxon>Eukaryota</taxon>
        <taxon>Fungi</taxon>
        <taxon>Dikarya</taxon>
        <taxon>Basidiomycota</taxon>
        <taxon>Agaricomycotina</taxon>
        <taxon>Agaricomycetes</taxon>
        <taxon>Agaricomycetidae</taxon>
        <taxon>Agaricales</taxon>
        <taxon>Marasmiineae</taxon>
        <taxon>Mycenaceae</taxon>
        <taxon>Mycena</taxon>
    </lineage>
</organism>